<reference evidence="1" key="1">
    <citation type="submission" date="2022-07" db="EMBL/GenBank/DDBJ databases">
        <title>Genome Sequence of Agrocybe chaxingu.</title>
        <authorList>
            <person name="Buettner E."/>
        </authorList>
    </citation>
    <scope>NUCLEOTIDE SEQUENCE</scope>
    <source>
        <strain evidence="1">MP-N11</strain>
    </source>
</reference>
<name>A0A9W8MTM2_9AGAR</name>
<accession>A0A9W8MTM2</accession>
<comment type="caution">
    <text evidence="1">The sequence shown here is derived from an EMBL/GenBank/DDBJ whole genome shotgun (WGS) entry which is preliminary data.</text>
</comment>
<dbReference type="EMBL" id="JANKHO010001294">
    <property type="protein sequence ID" value="KAJ3502343.1"/>
    <property type="molecule type" value="Genomic_DNA"/>
</dbReference>
<evidence type="ECO:0000313" key="1">
    <source>
        <dbReference type="EMBL" id="KAJ3502343.1"/>
    </source>
</evidence>
<organism evidence="1 2">
    <name type="scientific">Agrocybe chaxingu</name>
    <dbReference type="NCBI Taxonomy" id="84603"/>
    <lineage>
        <taxon>Eukaryota</taxon>
        <taxon>Fungi</taxon>
        <taxon>Dikarya</taxon>
        <taxon>Basidiomycota</taxon>
        <taxon>Agaricomycotina</taxon>
        <taxon>Agaricomycetes</taxon>
        <taxon>Agaricomycetidae</taxon>
        <taxon>Agaricales</taxon>
        <taxon>Agaricineae</taxon>
        <taxon>Strophariaceae</taxon>
        <taxon>Agrocybe</taxon>
    </lineage>
</organism>
<dbReference type="Proteomes" id="UP001148786">
    <property type="component" value="Unassembled WGS sequence"/>
</dbReference>
<dbReference type="OrthoDB" id="10419783at2759"/>
<evidence type="ECO:0000313" key="2">
    <source>
        <dbReference type="Proteomes" id="UP001148786"/>
    </source>
</evidence>
<sequence length="266" mass="29489">MVSTESLFDYLESGQVRPAPDDIAKDPLRTYAVMYTMYFLPATDSYISPAWSTLRVNKQQPNFIASLKIARSIALRLGKPELGLRLSSGIANVNHNIAAAAKLFRRVFEGPFSQDEKAIAASAICYLFLNYEDPSEPGDPLPFRHWCAAIGFAGNSCRLGLFSYTSLLVADTALSMGMGLGEASERIGILPDLHDILALFDRKNRKRVYASVQDLVIKSTNLYTAAESVKKLKWCKGSLIVCRNAMEDPSLYTLHLLQDNHTTTSR</sequence>
<protein>
    <submittedName>
        <fullName evidence="1">Uncharacterized protein</fullName>
    </submittedName>
</protein>
<keyword evidence="2" id="KW-1185">Reference proteome</keyword>
<gene>
    <name evidence="1" type="ORF">NLJ89_g8933</name>
</gene>
<dbReference type="AlphaFoldDB" id="A0A9W8MTM2"/>
<proteinExistence type="predicted"/>